<evidence type="ECO:0000256" key="4">
    <source>
        <dbReference type="ARBA" id="ARBA00044936"/>
    </source>
</evidence>
<keyword evidence="2" id="KW-0717">Septation</keyword>
<sequence>MVARPARLSWGDVLAVDFPPQRARLRGVVKTLHPQNYADVYHVGDYFRQGNSVLMDLSALSNAEARQLVDFAAGMVVARDGSMERVAPKVFLLTHPEGS</sequence>
<dbReference type="InterPro" id="IPR023052">
    <property type="entry name" value="Cell_div_SepF"/>
</dbReference>
<dbReference type="InterPro" id="IPR038594">
    <property type="entry name" value="SepF-like_sf"/>
</dbReference>
<name>A0A5M7C4R7_SACHI</name>
<dbReference type="Pfam" id="PF04472">
    <property type="entry name" value="SepF"/>
    <property type="match status" value="1"/>
</dbReference>
<keyword evidence="6" id="KW-1185">Reference proteome</keyword>
<proteinExistence type="predicted"/>
<dbReference type="PANTHER" id="PTHR35798:SF1">
    <property type="entry name" value="CELL DIVISION PROTEIN SEPF"/>
    <property type="match status" value="1"/>
</dbReference>
<keyword evidence="3" id="KW-0131">Cell cycle</keyword>
<dbReference type="Gene3D" id="3.30.110.150">
    <property type="entry name" value="SepF-like protein"/>
    <property type="match status" value="1"/>
</dbReference>
<dbReference type="GO" id="GO:0000917">
    <property type="term" value="P:division septum assembly"/>
    <property type="evidence" value="ECO:0007669"/>
    <property type="project" value="UniProtKB-KW"/>
</dbReference>
<evidence type="ECO:0000256" key="3">
    <source>
        <dbReference type="ARBA" id="ARBA00023306"/>
    </source>
</evidence>
<dbReference type="PANTHER" id="PTHR35798">
    <property type="entry name" value="CELL DIVISION PROTEIN SEPF"/>
    <property type="match status" value="1"/>
</dbReference>
<dbReference type="EMBL" id="VWPH01000002">
    <property type="protein sequence ID" value="KAA5837002.1"/>
    <property type="molecule type" value="Genomic_DNA"/>
</dbReference>
<keyword evidence="1 5" id="KW-0132">Cell division</keyword>
<organism evidence="5 6">
    <name type="scientific">Saccharopolyspora hirsuta</name>
    <dbReference type="NCBI Taxonomy" id="1837"/>
    <lineage>
        <taxon>Bacteria</taxon>
        <taxon>Bacillati</taxon>
        <taxon>Actinomycetota</taxon>
        <taxon>Actinomycetes</taxon>
        <taxon>Pseudonocardiales</taxon>
        <taxon>Pseudonocardiaceae</taxon>
        <taxon>Saccharopolyspora</taxon>
    </lineage>
</organism>
<evidence type="ECO:0000313" key="6">
    <source>
        <dbReference type="Proteomes" id="UP000323946"/>
    </source>
</evidence>
<protein>
    <submittedName>
        <fullName evidence="5">Cell division protein SepF</fullName>
    </submittedName>
</protein>
<gene>
    <name evidence="5" type="ORF">F1721_04020</name>
</gene>
<dbReference type="AlphaFoldDB" id="A0A5M7C4R7"/>
<dbReference type="OrthoDB" id="3393519at2"/>
<dbReference type="Proteomes" id="UP000323946">
    <property type="component" value="Unassembled WGS sequence"/>
</dbReference>
<dbReference type="InterPro" id="IPR007561">
    <property type="entry name" value="Cell_div_SepF/SepF-rel"/>
</dbReference>
<evidence type="ECO:0000313" key="5">
    <source>
        <dbReference type="EMBL" id="KAA5837002.1"/>
    </source>
</evidence>
<evidence type="ECO:0000256" key="2">
    <source>
        <dbReference type="ARBA" id="ARBA00023210"/>
    </source>
</evidence>
<comment type="function">
    <text evidence="4">Cell division protein that is part of the divisome complex and is recruited early to the Z-ring. Probably stimulates Z-ring formation, perhaps through the cross-linking of FtsZ protofilaments. Its function overlaps with FtsA.</text>
</comment>
<accession>A0A5M7C4R7</accession>
<reference evidence="5 6" key="1">
    <citation type="submission" date="2019-09" db="EMBL/GenBank/DDBJ databases">
        <title>Draft genome sequence of the thermophilic Saccharopolyspora hirsuta VKM Ac-666T.</title>
        <authorList>
            <person name="Lobastova T.G."/>
            <person name="Fokina V."/>
            <person name="Bragin E.Y."/>
            <person name="Shtratnikova V.Y."/>
            <person name="Starodumova I.P."/>
            <person name="Tarlachkov S.V."/>
            <person name="Donova M.V."/>
        </authorList>
    </citation>
    <scope>NUCLEOTIDE SEQUENCE [LARGE SCALE GENOMIC DNA]</scope>
    <source>
        <strain evidence="5 6">VKM Ac-666</strain>
    </source>
</reference>
<comment type="caution">
    <text evidence="5">The sequence shown here is derived from an EMBL/GenBank/DDBJ whole genome shotgun (WGS) entry which is preliminary data.</text>
</comment>
<evidence type="ECO:0000256" key="1">
    <source>
        <dbReference type="ARBA" id="ARBA00022618"/>
    </source>
</evidence>